<comment type="caution">
    <text evidence="1">The sequence shown here is derived from an EMBL/GenBank/DDBJ whole genome shotgun (WGS) entry which is preliminary data.</text>
</comment>
<sequence>MKKYVLIPLLIFPVMIFASSNSAFLALYNSGLNQQMPAYQSATIQLVQAQNALYSLTSIFVPTLSLTTQAAGVTLDASGFVAENPSLDVNLGMLNLYSTQIGFALPLNLKSLNFNAPELSISRNLIVEDQVNIMQAKYAYSNALWSVQNAQWSYMITLAQNIFNWHYYNEMVSTYSQEVNTLQNIYNSISPLNQTQQNTAYQQLLAAQSSLANYKNSLETIPPLPNYTPYSTEVYNEALSYVSSMTSNLSTNVNINDVVSKRADVKALEYQYESYKDAANLWFSPFIPNPTITFTVPLNNLSGWQISIGLNFQLLNGGVNVIQSQQILTNVQVGQETLQNATTTDISALKGLFLKQKALQISLTTAQNNVQTALQNFQTAQALYQKGLESFDDYMLANLSYQQALIGEENVQQQILVNEIQIMQTEGLPLGGEGI</sequence>
<dbReference type="SUPFAM" id="SSF56954">
    <property type="entry name" value="Outer membrane efflux proteins (OEP)"/>
    <property type="match status" value="1"/>
</dbReference>
<organism evidence="1">
    <name type="scientific">Mesoaciditoga lauensis</name>
    <dbReference type="NCBI Taxonomy" id="1495039"/>
    <lineage>
        <taxon>Bacteria</taxon>
        <taxon>Thermotogati</taxon>
        <taxon>Thermotogota</taxon>
        <taxon>Thermotogae</taxon>
        <taxon>Mesoaciditogales</taxon>
        <taxon>Mesoaciditogaceae</taxon>
        <taxon>Mesoaciditoga</taxon>
    </lineage>
</organism>
<proteinExistence type="predicted"/>
<evidence type="ECO:0000313" key="1">
    <source>
        <dbReference type="EMBL" id="HGE75257.1"/>
    </source>
</evidence>
<protein>
    <recommendedName>
        <fullName evidence="2">TolC family protein</fullName>
    </recommendedName>
</protein>
<gene>
    <name evidence="1" type="ORF">ENX73_03945</name>
</gene>
<accession>A0A7V3VSM1</accession>
<reference evidence="1" key="1">
    <citation type="journal article" date="2020" name="mSystems">
        <title>Genome- and Community-Level Interaction Insights into Carbon Utilization and Element Cycling Functions of Hydrothermarchaeota in Hydrothermal Sediment.</title>
        <authorList>
            <person name="Zhou Z."/>
            <person name="Liu Y."/>
            <person name="Xu W."/>
            <person name="Pan J."/>
            <person name="Luo Z.H."/>
            <person name="Li M."/>
        </authorList>
    </citation>
    <scope>NUCLEOTIDE SEQUENCE [LARGE SCALE GENOMIC DNA]</scope>
    <source>
        <strain evidence="1">SpSt-966</strain>
    </source>
</reference>
<name>A0A7V3VSM1_9BACT</name>
<evidence type="ECO:0008006" key="2">
    <source>
        <dbReference type="Google" id="ProtNLM"/>
    </source>
</evidence>
<dbReference type="GO" id="GO:0015562">
    <property type="term" value="F:efflux transmembrane transporter activity"/>
    <property type="evidence" value="ECO:0007669"/>
    <property type="project" value="InterPro"/>
</dbReference>
<dbReference type="Gene3D" id="1.20.1600.10">
    <property type="entry name" value="Outer membrane efflux proteins (OEP)"/>
    <property type="match status" value="1"/>
</dbReference>
<dbReference type="EMBL" id="DTPE01000168">
    <property type="protein sequence ID" value="HGE75257.1"/>
    <property type="molecule type" value="Genomic_DNA"/>
</dbReference>
<dbReference type="AlphaFoldDB" id="A0A7V3VSM1"/>